<name>A0A8X6GEC3_TRICU</name>
<evidence type="ECO:0000256" key="8">
    <source>
        <dbReference type="ARBA" id="ARBA00022848"/>
    </source>
</evidence>
<dbReference type="GO" id="GO:0005789">
    <property type="term" value="C:endoplasmic reticulum membrane"/>
    <property type="evidence" value="ECO:0007669"/>
    <property type="project" value="UniProtKB-SubCell"/>
</dbReference>
<comment type="similarity">
    <text evidence="4 15">Belongs to the cytochrome P450 family.</text>
</comment>
<keyword evidence="7" id="KW-0256">Endoplasmic reticulum</keyword>
<evidence type="ECO:0000256" key="6">
    <source>
        <dbReference type="ARBA" id="ARBA00022723"/>
    </source>
</evidence>
<evidence type="ECO:0000256" key="10">
    <source>
        <dbReference type="ARBA" id="ARBA00023004"/>
    </source>
</evidence>
<comment type="subcellular location">
    <subcellularLocation>
        <location evidence="3">Endoplasmic reticulum membrane</location>
        <topology evidence="3">Peripheral membrane protein</topology>
    </subcellularLocation>
    <subcellularLocation>
        <location evidence="2">Microsome membrane</location>
        <topology evidence="2">Peripheral membrane protein</topology>
    </subcellularLocation>
</comment>
<keyword evidence="10 14" id="KW-0408">Iron</keyword>
<evidence type="ECO:0000256" key="9">
    <source>
        <dbReference type="ARBA" id="ARBA00023002"/>
    </source>
</evidence>
<keyword evidence="12 16" id="KW-0472">Membrane</keyword>
<dbReference type="OrthoDB" id="6428965at2759"/>
<keyword evidence="16" id="KW-1133">Transmembrane helix</keyword>
<gene>
    <name evidence="17" type="primary">CYP3A8</name>
    <name evidence="17" type="ORF">TNCT_492511</name>
</gene>
<dbReference type="EMBL" id="BMAO01012334">
    <property type="protein sequence ID" value="GFQ80668.1"/>
    <property type="molecule type" value="Genomic_DNA"/>
</dbReference>
<keyword evidence="8" id="KW-0492">Microsome</keyword>
<dbReference type="PRINTS" id="PR00463">
    <property type="entry name" value="EP450I"/>
</dbReference>
<feature type="transmembrane region" description="Helical" evidence="16">
    <location>
        <begin position="6"/>
        <end position="27"/>
    </location>
</feature>
<dbReference type="SUPFAM" id="SSF48264">
    <property type="entry name" value="Cytochrome P450"/>
    <property type="match status" value="1"/>
</dbReference>
<keyword evidence="16" id="KW-0812">Transmembrane</keyword>
<dbReference type="InterPro" id="IPR002401">
    <property type="entry name" value="Cyt_P450_E_grp-I"/>
</dbReference>
<evidence type="ECO:0000256" key="3">
    <source>
        <dbReference type="ARBA" id="ARBA00004406"/>
    </source>
</evidence>
<evidence type="ECO:0000313" key="17">
    <source>
        <dbReference type="EMBL" id="GFQ80668.1"/>
    </source>
</evidence>
<keyword evidence="11 15" id="KW-0503">Monooxygenase</keyword>
<dbReference type="AlphaFoldDB" id="A0A8X6GEC3"/>
<protein>
    <submittedName>
        <fullName evidence="17">Cytochrome P450 3A8</fullName>
    </submittedName>
</protein>
<dbReference type="PANTHER" id="PTHR24302:SF15">
    <property type="entry name" value="FATTY-ACID PEROXYGENASE"/>
    <property type="match status" value="1"/>
</dbReference>
<evidence type="ECO:0000256" key="16">
    <source>
        <dbReference type="SAM" id="Phobius"/>
    </source>
</evidence>
<evidence type="ECO:0000256" key="15">
    <source>
        <dbReference type="RuleBase" id="RU000461"/>
    </source>
</evidence>
<dbReference type="GO" id="GO:0008395">
    <property type="term" value="F:steroid hydroxylase activity"/>
    <property type="evidence" value="ECO:0007669"/>
    <property type="project" value="TreeGrafter"/>
</dbReference>
<evidence type="ECO:0000256" key="1">
    <source>
        <dbReference type="ARBA" id="ARBA00001971"/>
    </source>
</evidence>
<evidence type="ECO:0000256" key="14">
    <source>
        <dbReference type="PIRSR" id="PIRSR602401-1"/>
    </source>
</evidence>
<evidence type="ECO:0000256" key="11">
    <source>
        <dbReference type="ARBA" id="ARBA00023033"/>
    </source>
</evidence>
<keyword evidence="6 14" id="KW-0479">Metal-binding</keyword>
<sequence length="535" mass="61088">MIGFEVFVGPIATALLITFTSSLLYWYSTRNFDFWKKRGIVFPKPVPFFGNTLELLRKPLNEIELERYFQLGRIYGHFEGNRPVLSVADPKVLREILVKEFPSISSRRFQFASVGNPLAQSMLLSLGGEDWKRVRSIVSPTFSTGKMKRMISIIKDCAKVVVNNFKTVSAEGKPFDIKRMYGAFTVDAIASSAFSTKLDSLNDPESQFVKAAKKAFSTDFSWRVAAFQLFPNLMKFLKITIFPPEPLEFFKTVTLRIIEERRKTGQTRNDFLQLLIDTTKETLQDQKLEEAKNDDQIMSNYNINDNTHQPVRNAAHKNLSEIEMVGQCVIFFIAGYDTTANTLACASYFLALNPEIQGKLFAELKEVVKKTEGELTYEAMQEMKYLDNVIAETLRLYPVTARIERVADADLKLEEIGITIPRDMIVTIPIYPLQRDPDIFPNPDVFDPDRFTAEERAKRDPYTYLPFGAGPRNCVGMRFALMEVKVCLAYVVANFKLLKCPRTKVPLDIHLGPGRLISKEILLEVEPREEKIILN</sequence>
<reference evidence="17" key="1">
    <citation type="submission" date="2020-07" db="EMBL/GenBank/DDBJ databases">
        <title>Multicomponent nature underlies the extraordinary mechanical properties of spider dragline silk.</title>
        <authorList>
            <person name="Kono N."/>
            <person name="Nakamura H."/>
            <person name="Mori M."/>
            <person name="Yoshida Y."/>
            <person name="Ohtoshi R."/>
            <person name="Malay A.D."/>
            <person name="Moran D.A.P."/>
            <person name="Tomita M."/>
            <person name="Numata K."/>
            <person name="Arakawa K."/>
        </authorList>
    </citation>
    <scope>NUCLEOTIDE SEQUENCE</scope>
</reference>
<proteinExistence type="inferred from homology"/>
<accession>A0A8X6GEC3</accession>
<dbReference type="CDD" id="cd11055">
    <property type="entry name" value="CYP3A-like"/>
    <property type="match status" value="1"/>
</dbReference>
<dbReference type="PRINTS" id="PR00385">
    <property type="entry name" value="P450"/>
</dbReference>
<dbReference type="PROSITE" id="PS00086">
    <property type="entry name" value="CYTOCHROME_P450"/>
    <property type="match status" value="1"/>
</dbReference>
<evidence type="ECO:0000256" key="13">
    <source>
        <dbReference type="ARBA" id="ARBA00043906"/>
    </source>
</evidence>
<dbReference type="Gene3D" id="1.10.630.10">
    <property type="entry name" value="Cytochrome P450"/>
    <property type="match status" value="1"/>
</dbReference>
<dbReference type="GO" id="GO:0020037">
    <property type="term" value="F:heme binding"/>
    <property type="evidence" value="ECO:0007669"/>
    <property type="project" value="InterPro"/>
</dbReference>
<feature type="binding site" description="axial binding residue" evidence="14">
    <location>
        <position position="474"/>
    </location>
    <ligand>
        <name>heme</name>
        <dbReference type="ChEBI" id="CHEBI:30413"/>
    </ligand>
    <ligandPart>
        <name>Fe</name>
        <dbReference type="ChEBI" id="CHEBI:18248"/>
    </ligandPart>
</feature>
<dbReference type="InterPro" id="IPR001128">
    <property type="entry name" value="Cyt_P450"/>
</dbReference>
<dbReference type="GO" id="GO:0016705">
    <property type="term" value="F:oxidoreductase activity, acting on paired donors, with incorporation or reduction of molecular oxygen"/>
    <property type="evidence" value="ECO:0007669"/>
    <property type="project" value="InterPro"/>
</dbReference>
<organism evidence="17 18">
    <name type="scientific">Trichonephila clavata</name>
    <name type="common">Joro spider</name>
    <name type="synonym">Nephila clavata</name>
    <dbReference type="NCBI Taxonomy" id="2740835"/>
    <lineage>
        <taxon>Eukaryota</taxon>
        <taxon>Metazoa</taxon>
        <taxon>Ecdysozoa</taxon>
        <taxon>Arthropoda</taxon>
        <taxon>Chelicerata</taxon>
        <taxon>Arachnida</taxon>
        <taxon>Araneae</taxon>
        <taxon>Araneomorphae</taxon>
        <taxon>Entelegynae</taxon>
        <taxon>Araneoidea</taxon>
        <taxon>Nephilidae</taxon>
        <taxon>Trichonephila</taxon>
    </lineage>
</organism>
<dbReference type="InterPro" id="IPR017972">
    <property type="entry name" value="Cyt_P450_CS"/>
</dbReference>
<dbReference type="InterPro" id="IPR050705">
    <property type="entry name" value="Cytochrome_P450_3A"/>
</dbReference>
<dbReference type="Proteomes" id="UP000887116">
    <property type="component" value="Unassembled WGS sequence"/>
</dbReference>
<evidence type="ECO:0000256" key="4">
    <source>
        <dbReference type="ARBA" id="ARBA00010617"/>
    </source>
</evidence>
<comment type="cofactor">
    <cofactor evidence="1 14">
        <name>heme</name>
        <dbReference type="ChEBI" id="CHEBI:30413"/>
    </cofactor>
</comment>
<comment type="caution">
    <text evidence="17">The sequence shown here is derived from an EMBL/GenBank/DDBJ whole genome shotgun (WGS) entry which is preliminary data.</text>
</comment>
<comment type="function">
    <text evidence="13">Cytochromes P450 are a group of heme-thiolate monooxygenases. They oxidize a variety of structurally unrelated compounds, including steroids, fatty acids, and xenobiotics.</text>
</comment>
<keyword evidence="9 15" id="KW-0560">Oxidoreductase</keyword>
<keyword evidence="5 14" id="KW-0349">Heme</keyword>
<dbReference type="InterPro" id="IPR036396">
    <property type="entry name" value="Cyt_P450_sf"/>
</dbReference>
<evidence type="ECO:0000256" key="5">
    <source>
        <dbReference type="ARBA" id="ARBA00022617"/>
    </source>
</evidence>
<keyword evidence="18" id="KW-1185">Reference proteome</keyword>
<evidence type="ECO:0000256" key="2">
    <source>
        <dbReference type="ARBA" id="ARBA00004174"/>
    </source>
</evidence>
<evidence type="ECO:0000313" key="18">
    <source>
        <dbReference type="Proteomes" id="UP000887116"/>
    </source>
</evidence>
<dbReference type="GO" id="GO:0005506">
    <property type="term" value="F:iron ion binding"/>
    <property type="evidence" value="ECO:0007669"/>
    <property type="project" value="InterPro"/>
</dbReference>
<dbReference type="Pfam" id="PF00067">
    <property type="entry name" value="p450"/>
    <property type="match status" value="1"/>
</dbReference>
<dbReference type="PANTHER" id="PTHR24302">
    <property type="entry name" value="CYTOCHROME P450 FAMILY 3"/>
    <property type="match status" value="1"/>
</dbReference>
<evidence type="ECO:0000256" key="12">
    <source>
        <dbReference type="ARBA" id="ARBA00023136"/>
    </source>
</evidence>
<evidence type="ECO:0000256" key="7">
    <source>
        <dbReference type="ARBA" id="ARBA00022824"/>
    </source>
</evidence>
<dbReference type="FunFam" id="1.10.630.10:FF:000042">
    <property type="entry name" value="Cytochrome P450"/>
    <property type="match status" value="1"/>
</dbReference>